<protein>
    <submittedName>
        <fullName evidence="1">Uncharacterized protein</fullName>
    </submittedName>
</protein>
<reference evidence="1 2" key="1">
    <citation type="submission" date="2017-08" db="EMBL/GenBank/DDBJ databases">
        <title>Reclassification of Bisgaard taxon 37 and 44.</title>
        <authorList>
            <person name="Christensen H."/>
        </authorList>
    </citation>
    <scope>NUCLEOTIDE SEQUENCE [LARGE SCALE GENOMIC DNA]</scope>
    <source>
        <strain evidence="1 2">B96_3</strain>
    </source>
</reference>
<comment type="caution">
    <text evidence="1">The sequence shown here is derived from an EMBL/GenBank/DDBJ whole genome shotgun (WGS) entry which is preliminary data.</text>
</comment>
<dbReference type="RefSeq" id="WP_119525310.1">
    <property type="nucleotide sequence ID" value="NZ_NRHC01000064.1"/>
</dbReference>
<organism evidence="1 2">
    <name type="scientific">Psittacicella hinzii</name>
    <dbReference type="NCBI Taxonomy" id="2028575"/>
    <lineage>
        <taxon>Bacteria</taxon>
        <taxon>Pseudomonadati</taxon>
        <taxon>Pseudomonadota</taxon>
        <taxon>Gammaproteobacteria</taxon>
        <taxon>Pasteurellales</taxon>
        <taxon>Psittacicellaceae</taxon>
        <taxon>Psittacicella</taxon>
    </lineage>
</organism>
<dbReference type="OrthoDB" id="5690822at2"/>
<name>A0A3A1Y4B3_9GAMM</name>
<gene>
    <name evidence="1" type="ORF">CKF54_05230</name>
</gene>
<accession>A0A3A1Y4B3</accession>
<sequence length="76" mass="8722">MAEKEISFVELSNKQDSQINTDFTTVFEDLIQEFDGLINSNINMSQKLTLACELLKTSINLNKTLLEKLQKNINEK</sequence>
<dbReference type="AlphaFoldDB" id="A0A3A1Y4B3"/>
<evidence type="ECO:0000313" key="2">
    <source>
        <dbReference type="Proteomes" id="UP000265691"/>
    </source>
</evidence>
<proteinExistence type="predicted"/>
<keyword evidence="2" id="KW-1185">Reference proteome</keyword>
<evidence type="ECO:0000313" key="1">
    <source>
        <dbReference type="EMBL" id="RIY32240.1"/>
    </source>
</evidence>
<dbReference type="Proteomes" id="UP000265691">
    <property type="component" value="Unassembled WGS sequence"/>
</dbReference>
<dbReference type="EMBL" id="NRHC01000064">
    <property type="protein sequence ID" value="RIY32240.1"/>
    <property type="molecule type" value="Genomic_DNA"/>
</dbReference>